<keyword evidence="3" id="KW-1185">Reference proteome</keyword>
<organism evidence="1 3">
    <name type="scientific">Yersinia phage fHe-Yen9-04</name>
    <dbReference type="NCBI Taxonomy" id="2052742"/>
    <lineage>
        <taxon>Viruses</taxon>
        <taxon>Duplodnaviria</taxon>
        <taxon>Heunggongvirae</taxon>
        <taxon>Uroviricota</taxon>
        <taxon>Caudoviricetes</taxon>
        <taxon>Eneladusvirus</taxon>
        <taxon>Eneladusvirus Yen904</taxon>
    </lineage>
</organism>
<sequence>MKVTTLIKKLFGQDAIADYMEVLEEDEKQSVLQYYTIQSDEDASEPDYFVKLWQDGLYTVKNINGEVIVNTYNVRLLKEKLKVLANNHKV</sequence>
<dbReference type="Proteomes" id="UP000317227">
    <property type="component" value="Segment"/>
</dbReference>
<dbReference type="Proteomes" id="UP000240931">
    <property type="component" value="Segment"/>
</dbReference>
<dbReference type="GeneID" id="40100441"/>
<evidence type="ECO:0000313" key="4">
    <source>
        <dbReference type="Proteomes" id="UP000317227"/>
    </source>
</evidence>
<dbReference type="EMBL" id="LT960551">
    <property type="protein sequence ID" value="SOK58300.1"/>
    <property type="molecule type" value="Genomic_DNA"/>
</dbReference>
<dbReference type="OrthoDB" id="24524at10239"/>
<protein>
    <submittedName>
        <fullName evidence="1">Uncharacterized protein</fullName>
    </submittedName>
</protein>
<name>A0A2C9CWV9_9CAUD</name>
<accession>A0A2C9CWV9</accession>
<dbReference type="KEGG" id="vg:40100441"/>
<dbReference type="RefSeq" id="YP_009623633.1">
    <property type="nucleotide sequence ID" value="NC_042116.1"/>
</dbReference>
<proteinExistence type="predicted"/>
<evidence type="ECO:0000313" key="1">
    <source>
        <dbReference type="EMBL" id="SOK58300.1"/>
    </source>
</evidence>
<reference evidence="1" key="1">
    <citation type="submission" date="2017-10" db="EMBL/GenBank/DDBJ databases">
        <authorList>
            <person name="Banno H."/>
            <person name="Chua N.-H."/>
        </authorList>
    </citation>
    <scope>NUCLEOTIDE SEQUENCE [LARGE SCALE GENOMIC DNA]</scope>
</reference>
<reference evidence="3" key="2">
    <citation type="submission" date="2017-10" db="EMBL/GenBank/DDBJ databases">
        <authorList>
            <person name="Skurnik M."/>
        </authorList>
    </citation>
    <scope>NUCLEOTIDE SEQUENCE [LARGE SCALE GENOMIC DNA]</scope>
</reference>
<dbReference type="EMBL" id="LR596615">
    <property type="protein sequence ID" value="VUE36069.1"/>
    <property type="molecule type" value="Genomic_DNA"/>
</dbReference>
<evidence type="ECO:0000313" key="3">
    <source>
        <dbReference type="Proteomes" id="UP000240931"/>
    </source>
</evidence>
<evidence type="ECO:0000313" key="2">
    <source>
        <dbReference type="EMBL" id="VUE36069.1"/>
    </source>
</evidence>
<reference evidence="2 4" key="3">
    <citation type="submission" date="2019-06" db="EMBL/GenBank/DDBJ databases">
        <authorList>
            <person name="Bower L."/>
            <person name="Leinonen R."/>
        </authorList>
    </citation>
    <scope>NUCLEOTIDE SEQUENCE [LARGE SCALE GENOMIC DNA]</scope>
</reference>
<gene>
    <name evidence="1" type="primary">g023</name>
</gene>